<evidence type="ECO:0008006" key="3">
    <source>
        <dbReference type="Google" id="ProtNLM"/>
    </source>
</evidence>
<dbReference type="Pfam" id="PF09544">
    <property type="entry name" value="DUF2381"/>
    <property type="match status" value="1"/>
</dbReference>
<organism evidence="1 2">
    <name type="scientific">Archangium violaceum Cb vi76</name>
    <dbReference type="NCBI Taxonomy" id="1406225"/>
    <lineage>
        <taxon>Bacteria</taxon>
        <taxon>Pseudomonadati</taxon>
        <taxon>Myxococcota</taxon>
        <taxon>Myxococcia</taxon>
        <taxon>Myxococcales</taxon>
        <taxon>Cystobacterineae</taxon>
        <taxon>Archangiaceae</taxon>
        <taxon>Archangium</taxon>
    </lineage>
</organism>
<proteinExistence type="predicted"/>
<dbReference type="NCBIfam" id="TIGR02268">
    <property type="entry name" value="Myxococcus xanthus paralogous family TIGR02268"/>
    <property type="match status" value="1"/>
</dbReference>
<dbReference type="Proteomes" id="UP000028547">
    <property type="component" value="Unassembled WGS sequence"/>
</dbReference>
<dbReference type="InterPro" id="IPR011754">
    <property type="entry name" value="Mxa_paralog_2268"/>
</dbReference>
<accession>A0A084SIW2</accession>
<evidence type="ECO:0000313" key="2">
    <source>
        <dbReference type="Proteomes" id="UP000028547"/>
    </source>
</evidence>
<name>A0A084SIW2_9BACT</name>
<sequence length="293" mass="31956">MLLPSPSLLVFVLLQGSPRTPPGAGACETVERVELAAPVGAREICVSPGLATNLRFDAPAIVELQDEVRFEQVLRDRRLLTLMPPPDMVAGERLRLTVHFEGEPSSSGITLMLVGHSGQATHQVEVSRDERTRESLRRELLQERARTAQLREALARAEAILNRSSALRRLIISRALGREAIQSREFLQSPIGYAESELTVRRGASYRSNTTVALDVWLENAGTTPWTVVGAALSVNGVPMEGLSWEATTIPPGKTARVVVEAPALRGEPQGNVTLRLWEAGPRAINIPDITFP</sequence>
<protein>
    <recommendedName>
        <fullName evidence="3">DUF2381 family protein</fullName>
    </recommendedName>
</protein>
<dbReference type="AlphaFoldDB" id="A0A084SIW2"/>
<comment type="caution">
    <text evidence="1">The sequence shown here is derived from an EMBL/GenBank/DDBJ whole genome shotgun (WGS) entry which is preliminary data.</text>
</comment>
<reference evidence="1 2" key="1">
    <citation type="submission" date="2014-07" db="EMBL/GenBank/DDBJ databases">
        <title>Draft Genome Sequence of Gephyronic Acid Producer, Cystobacter violaceus Strain Cb vi76.</title>
        <authorList>
            <person name="Stevens D.C."/>
            <person name="Young J."/>
            <person name="Carmichael R."/>
            <person name="Tan J."/>
            <person name="Taylor R.E."/>
        </authorList>
    </citation>
    <scope>NUCLEOTIDE SEQUENCE [LARGE SCALE GENOMIC DNA]</scope>
    <source>
        <strain evidence="1 2">Cb vi76</strain>
    </source>
</reference>
<dbReference type="EMBL" id="JPMI01000291">
    <property type="protein sequence ID" value="KFA88397.1"/>
    <property type="molecule type" value="Genomic_DNA"/>
</dbReference>
<gene>
    <name evidence="1" type="ORF">Q664_40915</name>
</gene>
<evidence type="ECO:0000313" key="1">
    <source>
        <dbReference type="EMBL" id="KFA88397.1"/>
    </source>
</evidence>